<keyword evidence="10" id="KW-0812">Transmembrane</keyword>
<evidence type="ECO:0000256" key="9">
    <source>
        <dbReference type="ARBA" id="ARBA00023310"/>
    </source>
</evidence>
<dbReference type="GO" id="GO:0015986">
    <property type="term" value="P:proton motive force-driven ATP synthesis"/>
    <property type="evidence" value="ECO:0007669"/>
    <property type="project" value="InterPro"/>
</dbReference>
<comment type="similarity">
    <text evidence="2">Belongs to the ATPase g subunit family.</text>
</comment>
<evidence type="ECO:0000256" key="10">
    <source>
        <dbReference type="SAM" id="Phobius"/>
    </source>
</evidence>
<keyword evidence="5" id="KW-0375">Hydrogen ion transport</keyword>
<dbReference type="AlphaFoldDB" id="A0A1I7WZY5"/>
<protein>
    <submittedName>
        <fullName evidence="12">ATP synthase subunit g, mitochondrial</fullName>
    </submittedName>
</protein>
<dbReference type="Pfam" id="PF04718">
    <property type="entry name" value="ATP-synt_G"/>
    <property type="match status" value="1"/>
</dbReference>
<dbReference type="GO" id="GO:0031966">
    <property type="term" value="C:mitochondrial membrane"/>
    <property type="evidence" value="ECO:0007669"/>
    <property type="project" value="UniProtKB-SubCell"/>
</dbReference>
<dbReference type="Proteomes" id="UP000095283">
    <property type="component" value="Unplaced"/>
</dbReference>
<dbReference type="InterPro" id="IPR006808">
    <property type="entry name" value="ATP_synth_F0_gsu_mt"/>
</dbReference>
<evidence type="ECO:0000256" key="3">
    <source>
        <dbReference type="ARBA" id="ARBA00022448"/>
    </source>
</evidence>
<keyword evidence="9" id="KW-0066">ATP synthesis</keyword>
<organism evidence="11 12">
    <name type="scientific">Heterorhabditis bacteriophora</name>
    <name type="common">Entomopathogenic nematode worm</name>
    <dbReference type="NCBI Taxonomy" id="37862"/>
    <lineage>
        <taxon>Eukaryota</taxon>
        <taxon>Metazoa</taxon>
        <taxon>Ecdysozoa</taxon>
        <taxon>Nematoda</taxon>
        <taxon>Chromadorea</taxon>
        <taxon>Rhabditida</taxon>
        <taxon>Rhabditina</taxon>
        <taxon>Rhabditomorpha</taxon>
        <taxon>Strongyloidea</taxon>
        <taxon>Heterorhabditidae</taxon>
        <taxon>Heterorhabditis</taxon>
    </lineage>
</organism>
<dbReference type="WBParaSite" id="Hba_10748">
    <property type="protein sequence ID" value="Hba_10748"/>
    <property type="gene ID" value="Hba_10748"/>
</dbReference>
<evidence type="ECO:0000313" key="12">
    <source>
        <dbReference type="WBParaSite" id="Hba_10748"/>
    </source>
</evidence>
<keyword evidence="10" id="KW-1133">Transmembrane helix</keyword>
<keyword evidence="6" id="KW-0406">Ion transport</keyword>
<dbReference type="GO" id="GO:0015078">
    <property type="term" value="F:proton transmembrane transporter activity"/>
    <property type="evidence" value="ECO:0007669"/>
    <property type="project" value="InterPro"/>
</dbReference>
<evidence type="ECO:0000256" key="4">
    <source>
        <dbReference type="ARBA" id="ARBA00022547"/>
    </source>
</evidence>
<feature type="transmembrane region" description="Helical" evidence="10">
    <location>
        <begin position="77"/>
        <end position="93"/>
    </location>
</feature>
<dbReference type="PANTHER" id="PTHR12386">
    <property type="entry name" value="ATP SYNTHASE SUBUNIT"/>
    <property type="match status" value="1"/>
</dbReference>
<name>A0A1I7WZY5_HETBA</name>
<keyword evidence="8 10" id="KW-0472">Membrane</keyword>
<keyword evidence="7" id="KW-0496">Mitochondrion</keyword>
<evidence type="ECO:0000313" key="11">
    <source>
        <dbReference type="Proteomes" id="UP000095283"/>
    </source>
</evidence>
<comment type="subcellular location">
    <subcellularLocation>
        <location evidence="1">Mitochondrion membrane</location>
    </subcellularLocation>
</comment>
<sequence>MATRKMNLFEKMANSFGVIYRYHAAHFPRRWEVLKAIGKHELAPPKTTDWPIIKAEWRKVAQYIQLQQYKNLTVREFLVYSAVALEISFWFFIGEMIGRRHIFGYLVPANYVSKDTLKKVKEQESEVKLTF</sequence>
<evidence type="ECO:0000256" key="5">
    <source>
        <dbReference type="ARBA" id="ARBA00022781"/>
    </source>
</evidence>
<proteinExistence type="inferred from homology"/>
<keyword evidence="3" id="KW-0813">Transport</keyword>
<evidence type="ECO:0000256" key="6">
    <source>
        <dbReference type="ARBA" id="ARBA00023065"/>
    </source>
</evidence>
<evidence type="ECO:0000256" key="8">
    <source>
        <dbReference type="ARBA" id="ARBA00023136"/>
    </source>
</evidence>
<dbReference type="GO" id="GO:0045259">
    <property type="term" value="C:proton-transporting ATP synthase complex"/>
    <property type="evidence" value="ECO:0007669"/>
    <property type="project" value="UniProtKB-KW"/>
</dbReference>
<keyword evidence="4" id="KW-0138">CF(0)</keyword>
<accession>A0A1I7WZY5</accession>
<evidence type="ECO:0000256" key="7">
    <source>
        <dbReference type="ARBA" id="ARBA00023128"/>
    </source>
</evidence>
<keyword evidence="11" id="KW-1185">Reference proteome</keyword>
<reference evidence="12" key="1">
    <citation type="submission" date="2016-11" db="UniProtKB">
        <authorList>
            <consortium name="WormBaseParasite"/>
        </authorList>
    </citation>
    <scope>IDENTIFICATION</scope>
</reference>
<evidence type="ECO:0000256" key="1">
    <source>
        <dbReference type="ARBA" id="ARBA00004325"/>
    </source>
</evidence>
<evidence type="ECO:0000256" key="2">
    <source>
        <dbReference type="ARBA" id="ARBA00005699"/>
    </source>
</evidence>